<reference evidence="7 8" key="2">
    <citation type="journal article" date="2012" name="Open Biol.">
        <title>Characteristics of nucleosomes and linker DNA regions on the genome of the basidiomycete Mixia osmundae revealed by mono- and dinucleosome mapping.</title>
        <authorList>
            <person name="Nishida H."/>
            <person name="Kondo S."/>
            <person name="Matsumoto T."/>
            <person name="Suzuki Y."/>
            <person name="Yoshikawa H."/>
            <person name="Taylor T.D."/>
            <person name="Sugiyama J."/>
        </authorList>
    </citation>
    <scope>NUCLEOTIDE SEQUENCE [LARGE SCALE GENOMIC DNA]</scope>
    <source>
        <strain evidence="8">CBS 9802 / IAM 14324 / JCM 22182 / KY 12970</strain>
    </source>
</reference>
<dbReference type="EMBL" id="BABT02000106">
    <property type="protein sequence ID" value="GAA96818.1"/>
    <property type="molecule type" value="Genomic_DNA"/>
</dbReference>
<evidence type="ECO:0000313" key="8">
    <source>
        <dbReference type="Proteomes" id="UP000009131"/>
    </source>
</evidence>
<evidence type="ECO:0000256" key="2">
    <source>
        <dbReference type="ARBA" id="ARBA00010782"/>
    </source>
</evidence>
<keyword evidence="8" id="KW-1185">Reference proteome</keyword>
<dbReference type="PROSITE" id="PS50833">
    <property type="entry name" value="BRIX"/>
    <property type="match status" value="1"/>
</dbReference>
<organism evidence="7 8">
    <name type="scientific">Mixia osmundae (strain CBS 9802 / IAM 14324 / JCM 22182 / KY 12970)</name>
    <dbReference type="NCBI Taxonomy" id="764103"/>
    <lineage>
        <taxon>Eukaryota</taxon>
        <taxon>Fungi</taxon>
        <taxon>Dikarya</taxon>
        <taxon>Basidiomycota</taxon>
        <taxon>Pucciniomycotina</taxon>
        <taxon>Mixiomycetes</taxon>
        <taxon>Mixiales</taxon>
        <taxon>Mixiaceae</taxon>
        <taxon>Mixia</taxon>
    </lineage>
</organism>
<reference evidence="7 8" key="1">
    <citation type="journal article" date="2011" name="J. Gen. Appl. Microbiol.">
        <title>Draft genome sequencing of the enigmatic basidiomycete Mixia osmundae.</title>
        <authorList>
            <person name="Nishida H."/>
            <person name="Nagatsuka Y."/>
            <person name="Sugiyama J."/>
        </authorList>
    </citation>
    <scope>NUCLEOTIDE SEQUENCE [LARGE SCALE GENOMIC DNA]</scope>
    <source>
        <strain evidence="8">CBS 9802 / IAM 14324 / JCM 22182 / KY 12970</strain>
    </source>
</reference>
<dbReference type="GO" id="GO:0000463">
    <property type="term" value="P:maturation of LSU-rRNA from tricistronic rRNA transcript (SSU-rRNA, 5.8S rRNA, LSU-rRNA)"/>
    <property type="evidence" value="ECO:0007669"/>
    <property type="project" value="TreeGrafter"/>
</dbReference>
<dbReference type="eggNOG" id="KOG3031">
    <property type="taxonomic scope" value="Eukaryota"/>
</dbReference>
<accession>G7E1V8</accession>
<dbReference type="HOGENOM" id="CLU_049783_0_0_1"/>
<feature type="domain" description="Brix" evidence="6">
    <location>
        <begin position="28"/>
        <end position="261"/>
    </location>
</feature>
<feature type="compositionally biased region" description="Basic residues" evidence="5">
    <location>
        <begin position="267"/>
        <end position="279"/>
    </location>
</feature>
<dbReference type="OMA" id="VGLKPMF"/>
<evidence type="ECO:0000259" key="6">
    <source>
        <dbReference type="PROSITE" id="PS50833"/>
    </source>
</evidence>
<feature type="compositionally biased region" description="Basic and acidic residues" evidence="5">
    <location>
        <begin position="280"/>
        <end position="301"/>
    </location>
</feature>
<dbReference type="PANTHER" id="PTHR12728:SF0">
    <property type="entry name" value="RIBOSOME PRODUCTION FACTOR 2 HOMOLOG"/>
    <property type="match status" value="1"/>
</dbReference>
<dbReference type="OrthoDB" id="407658at2759"/>
<dbReference type="InParanoid" id="G7E1V8"/>
<keyword evidence="3 4" id="KW-0539">Nucleus</keyword>
<protein>
    <recommendedName>
        <fullName evidence="4">Ribosome production factor 2 homolog</fullName>
    </recommendedName>
    <alternativeName>
        <fullName evidence="4">Ribosome biogenesis protein RPF2 homolog</fullName>
    </alternativeName>
</protein>
<comment type="caution">
    <text evidence="7">The sequence shown here is derived from an EMBL/GenBank/DDBJ whole genome shotgun (WGS) entry which is preliminary data.</text>
</comment>
<dbReference type="InterPro" id="IPR007109">
    <property type="entry name" value="Brix"/>
</dbReference>
<name>G7E1V8_MIXOS</name>
<dbReference type="STRING" id="764103.G7E1V8"/>
<dbReference type="PANTHER" id="PTHR12728">
    <property type="entry name" value="BRIX DOMAIN CONTAINING PROTEIN"/>
    <property type="match status" value="1"/>
</dbReference>
<comment type="subcellular location">
    <subcellularLocation>
        <location evidence="1 4">Nucleus</location>
        <location evidence="1 4">Nucleolus</location>
    </subcellularLocation>
</comment>
<evidence type="ECO:0000256" key="3">
    <source>
        <dbReference type="ARBA" id="ARBA00023242"/>
    </source>
</evidence>
<dbReference type="AlphaFoldDB" id="G7E1V8"/>
<dbReference type="GO" id="GO:0000027">
    <property type="term" value="P:ribosomal large subunit assembly"/>
    <property type="evidence" value="ECO:0007669"/>
    <property type="project" value="InterPro"/>
</dbReference>
<feature type="region of interest" description="Disordered" evidence="5">
    <location>
        <begin position="267"/>
        <end position="355"/>
    </location>
</feature>
<proteinExistence type="inferred from homology"/>
<dbReference type="Proteomes" id="UP000009131">
    <property type="component" value="Unassembled WGS sequence"/>
</dbReference>
<comment type="similarity">
    <text evidence="2 4">Belongs to the RPF2 family.</text>
</comment>
<sequence length="355" mass="39076">MLAVNPPKTAKGKRIIKARESKAAEGAKKCIFVRGTSTSQLVNTALRDLGQLKKPDGLQFSKRNDVHPFEDAKSLEFWSQKNDASLFCVGLHSKKRPHNLVLARLFEHQILDMLEVGIEHARPITDFPGAKVAPGLKPMFHFAGELFETHPLYIQFRSLLIDLYQGEVVPAINMTGLDYVISISAGLPGDAQVGSDAPIQSIVDDDLPTSGTAPSILPLIHFRVYNVRLLKSGQRLPRVELSEMGPSFDFRLRRHRAPVEELWKQAMKRAKKPAATKAKKNVDTDEMGDKVGRIHVGRQDLSKLQSRKMKALKRTTADDTGEGSDGAASGGEGEDGVSMPVASVKSAKRRKQDEA</sequence>
<dbReference type="InterPro" id="IPR039770">
    <property type="entry name" value="Rpf2"/>
</dbReference>
<dbReference type="GO" id="GO:0005730">
    <property type="term" value="C:nucleolus"/>
    <property type="evidence" value="ECO:0007669"/>
    <property type="project" value="UniProtKB-SubCell"/>
</dbReference>
<dbReference type="FunCoup" id="G7E1V8">
    <property type="interactions" value="457"/>
</dbReference>
<dbReference type="Pfam" id="PF04427">
    <property type="entry name" value="Brix"/>
    <property type="match status" value="1"/>
</dbReference>
<dbReference type="SMART" id="SM00879">
    <property type="entry name" value="Brix"/>
    <property type="match status" value="1"/>
</dbReference>
<feature type="compositionally biased region" description="Basic residues" evidence="5">
    <location>
        <begin position="346"/>
        <end position="355"/>
    </location>
</feature>
<gene>
    <name evidence="7" type="primary">Mo03490</name>
    <name evidence="7" type="ORF">E5Q_03490</name>
</gene>
<dbReference type="GO" id="GO:0019843">
    <property type="term" value="F:rRNA binding"/>
    <property type="evidence" value="ECO:0007669"/>
    <property type="project" value="UniProtKB-UniRule"/>
</dbReference>
<evidence type="ECO:0000256" key="4">
    <source>
        <dbReference type="RuleBase" id="RU367086"/>
    </source>
</evidence>
<evidence type="ECO:0000256" key="1">
    <source>
        <dbReference type="ARBA" id="ARBA00004604"/>
    </source>
</evidence>
<evidence type="ECO:0000256" key="5">
    <source>
        <dbReference type="SAM" id="MobiDB-lite"/>
    </source>
</evidence>
<dbReference type="RefSeq" id="XP_014565319.1">
    <property type="nucleotide sequence ID" value="XM_014709833.1"/>
</dbReference>
<evidence type="ECO:0000313" key="7">
    <source>
        <dbReference type="EMBL" id="GAA96818.1"/>
    </source>
</evidence>